<dbReference type="InterPro" id="IPR013762">
    <property type="entry name" value="Integrase-like_cat_sf"/>
</dbReference>
<evidence type="ECO:0000256" key="2">
    <source>
        <dbReference type="ARBA" id="ARBA00023125"/>
    </source>
</evidence>
<comment type="caution">
    <text evidence="6">The sequence shown here is derived from an EMBL/GenBank/DDBJ whole genome shotgun (WGS) entry which is preliminary data.</text>
</comment>
<keyword evidence="3" id="KW-0233">DNA recombination</keyword>
<sequence length="388" mass="43528">MSVADSDTRRFSLISGRGSPGQPPRQEEGLADVLTLQRRGVHPSSREAEQALYYDTLAEYCWARDVAGLAPTTLNRLVQPVIEVCTFYDVLPWELSPRQLDQYFAGAGKRGHTTVRKKITSIDLYFAFLEQRYAGEIRRRFGAVVESPVDAFNRPRHRGDFGLRIPPSRAEMTAFFAAWRQELGSARKYPVAVRNYVMAKTAYISGVRATELCLVRLGDLHWDNGQWGRFLVKGKGARGSGPREREAFMFAEGRELLWWYIEEIRGLFPDDALDPYAALFPSERLPTALSAEVAVAPPVCADTFRRSLRAASLAHLKGTVTVLFPHLLRHACATHNYESGMPLWDVQVLLGHTWPTTTVGYLASAKADPERASLESSRRAVRRLSGET</sequence>
<dbReference type="Proteomes" id="UP000217446">
    <property type="component" value="Unassembled WGS sequence"/>
</dbReference>
<dbReference type="STRING" id="1963.AQJ27_41625"/>
<evidence type="ECO:0000313" key="6">
    <source>
        <dbReference type="EMBL" id="GAX56270.1"/>
    </source>
</evidence>
<dbReference type="Pfam" id="PF00589">
    <property type="entry name" value="Phage_integrase"/>
    <property type="match status" value="1"/>
</dbReference>
<proteinExistence type="inferred from homology"/>
<dbReference type="GO" id="GO:0006310">
    <property type="term" value="P:DNA recombination"/>
    <property type="evidence" value="ECO:0007669"/>
    <property type="project" value="UniProtKB-KW"/>
</dbReference>
<evidence type="ECO:0000259" key="5">
    <source>
        <dbReference type="PROSITE" id="PS51898"/>
    </source>
</evidence>
<dbReference type="PANTHER" id="PTHR30349">
    <property type="entry name" value="PHAGE INTEGRASE-RELATED"/>
    <property type="match status" value="1"/>
</dbReference>
<dbReference type="EMBL" id="BDQI01000024">
    <property type="protein sequence ID" value="GAX56270.1"/>
    <property type="molecule type" value="Genomic_DNA"/>
</dbReference>
<organism evidence="6 7">
    <name type="scientific">Streptomyces olivochromogenes</name>
    <dbReference type="NCBI Taxonomy" id="1963"/>
    <lineage>
        <taxon>Bacteria</taxon>
        <taxon>Bacillati</taxon>
        <taxon>Actinomycetota</taxon>
        <taxon>Actinomycetes</taxon>
        <taxon>Kitasatosporales</taxon>
        <taxon>Streptomycetaceae</taxon>
        <taxon>Streptomyces</taxon>
    </lineage>
</organism>
<dbReference type="GO" id="GO:0015074">
    <property type="term" value="P:DNA integration"/>
    <property type="evidence" value="ECO:0007669"/>
    <property type="project" value="InterPro"/>
</dbReference>
<accession>A0A250VQM2</accession>
<name>A0A250VQM2_STROL</name>
<dbReference type="SUPFAM" id="SSF56349">
    <property type="entry name" value="DNA breaking-rejoining enzymes"/>
    <property type="match status" value="1"/>
</dbReference>
<comment type="similarity">
    <text evidence="1">Belongs to the 'phage' integrase family.</text>
</comment>
<dbReference type="Gene3D" id="1.10.443.10">
    <property type="entry name" value="Intergrase catalytic core"/>
    <property type="match status" value="1"/>
</dbReference>
<dbReference type="GO" id="GO:0003677">
    <property type="term" value="F:DNA binding"/>
    <property type="evidence" value="ECO:0007669"/>
    <property type="project" value="UniProtKB-KW"/>
</dbReference>
<reference evidence="7" key="1">
    <citation type="submission" date="2017-05" db="EMBL/GenBank/DDBJ databases">
        <title>Streptomyces olivochromogenes NBRC 3561 whole genome shotgun sequence.</title>
        <authorList>
            <person name="Dohra H."/>
            <person name="Kodani S."/>
        </authorList>
    </citation>
    <scope>NUCLEOTIDE SEQUENCE [LARGE SCALE GENOMIC DNA]</scope>
    <source>
        <strain evidence="7">NBRC 3561</strain>
    </source>
</reference>
<keyword evidence="7" id="KW-1185">Reference proteome</keyword>
<evidence type="ECO:0000313" key="7">
    <source>
        <dbReference type="Proteomes" id="UP000217446"/>
    </source>
</evidence>
<dbReference type="PROSITE" id="PS51898">
    <property type="entry name" value="TYR_RECOMBINASE"/>
    <property type="match status" value="1"/>
</dbReference>
<feature type="region of interest" description="Disordered" evidence="4">
    <location>
        <begin position="1"/>
        <end position="27"/>
    </location>
</feature>
<dbReference type="CDD" id="cd00397">
    <property type="entry name" value="DNA_BRE_C"/>
    <property type="match status" value="1"/>
</dbReference>
<protein>
    <submittedName>
        <fullName evidence="6">Tyrosine recombinase XerD</fullName>
    </submittedName>
</protein>
<dbReference type="InterPro" id="IPR011010">
    <property type="entry name" value="DNA_brk_join_enz"/>
</dbReference>
<evidence type="ECO:0000256" key="3">
    <source>
        <dbReference type="ARBA" id="ARBA00023172"/>
    </source>
</evidence>
<dbReference type="PANTHER" id="PTHR30349:SF41">
    <property type="entry name" value="INTEGRASE_RECOMBINASE PROTEIN MJ0367-RELATED"/>
    <property type="match status" value="1"/>
</dbReference>
<feature type="compositionally biased region" description="Basic and acidic residues" evidence="4">
    <location>
        <begin position="1"/>
        <end position="10"/>
    </location>
</feature>
<dbReference type="AlphaFoldDB" id="A0A250VQM2"/>
<evidence type="ECO:0000256" key="4">
    <source>
        <dbReference type="SAM" id="MobiDB-lite"/>
    </source>
</evidence>
<evidence type="ECO:0000256" key="1">
    <source>
        <dbReference type="ARBA" id="ARBA00008857"/>
    </source>
</evidence>
<dbReference type="RefSeq" id="WP_079065653.1">
    <property type="nucleotide sequence ID" value="NZ_BDQI01000024.1"/>
</dbReference>
<dbReference type="InterPro" id="IPR002104">
    <property type="entry name" value="Integrase_catalytic"/>
</dbReference>
<keyword evidence="2" id="KW-0238">DNA-binding</keyword>
<gene>
    <name evidence="6" type="primary">xerD_1</name>
    <name evidence="6" type="ORF">SO3561_07837</name>
</gene>
<feature type="domain" description="Tyr recombinase" evidence="5">
    <location>
        <begin position="162"/>
        <end position="374"/>
    </location>
</feature>
<dbReference type="InterPro" id="IPR050090">
    <property type="entry name" value="Tyrosine_recombinase_XerCD"/>
</dbReference>